<dbReference type="Pfam" id="PF01978">
    <property type="entry name" value="TrmB"/>
    <property type="match status" value="1"/>
</dbReference>
<comment type="caution">
    <text evidence="2">The sequence shown here is derived from an EMBL/GenBank/DDBJ whole genome shotgun (WGS) entry which is preliminary data.</text>
</comment>
<organism evidence="2 3">
    <name type="scientific">miscellaneous Crenarchaeota group-15 archaeon DG-45</name>
    <dbReference type="NCBI Taxonomy" id="1685127"/>
    <lineage>
        <taxon>Archaea</taxon>
        <taxon>Candidatus Bathyarchaeota</taxon>
        <taxon>MCG-15</taxon>
    </lineage>
</organism>
<sequence length="66" mass="7703">MSAKLRKQALQLLAEQPMTLRELAEKMELKEKRAFKVLRSLFEKGEISAFTDDDKIRRYRSAEAST</sequence>
<accession>A0A0M0BRM0</accession>
<dbReference type="Proteomes" id="UP000037210">
    <property type="component" value="Unassembled WGS sequence"/>
</dbReference>
<feature type="domain" description="Transcription regulator TrmB N-terminal" evidence="1">
    <location>
        <begin position="11"/>
        <end position="52"/>
    </location>
</feature>
<dbReference type="InterPro" id="IPR036390">
    <property type="entry name" value="WH_DNA-bd_sf"/>
</dbReference>
<name>A0A0M0BRM0_9ARCH</name>
<evidence type="ECO:0000313" key="2">
    <source>
        <dbReference type="EMBL" id="KON31237.1"/>
    </source>
</evidence>
<dbReference type="EMBL" id="LFWZ01000009">
    <property type="protein sequence ID" value="KON31237.1"/>
    <property type="molecule type" value="Genomic_DNA"/>
</dbReference>
<dbReference type="Gene3D" id="1.10.10.10">
    <property type="entry name" value="Winged helix-like DNA-binding domain superfamily/Winged helix DNA-binding domain"/>
    <property type="match status" value="1"/>
</dbReference>
<dbReference type="InterPro" id="IPR036388">
    <property type="entry name" value="WH-like_DNA-bd_sf"/>
</dbReference>
<dbReference type="AlphaFoldDB" id="A0A0M0BRM0"/>
<evidence type="ECO:0000313" key="3">
    <source>
        <dbReference type="Proteomes" id="UP000037210"/>
    </source>
</evidence>
<reference evidence="2 3" key="1">
    <citation type="submission" date="2015-06" db="EMBL/GenBank/DDBJ databases">
        <title>New insights into the roles of widespread benthic archaea in carbon and nitrogen cycling.</title>
        <authorList>
            <person name="Lazar C.S."/>
            <person name="Baker B.J."/>
            <person name="Seitz K.W."/>
            <person name="Hyde A.S."/>
            <person name="Dick G.J."/>
            <person name="Hinrichs K.-U."/>
            <person name="Teske A.P."/>
        </authorList>
    </citation>
    <scope>NUCLEOTIDE SEQUENCE [LARGE SCALE GENOMIC DNA]</scope>
    <source>
        <strain evidence="2">DG-45</strain>
    </source>
</reference>
<evidence type="ECO:0000259" key="1">
    <source>
        <dbReference type="Pfam" id="PF01978"/>
    </source>
</evidence>
<gene>
    <name evidence="2" type="ORF">AC482_01425</name>
</gene>
<dbReference type="SUPFAM" id="SSF46785">
    <property type="entry name" value="Winged helix' DNA-binding domain"/>
    <property type="match status" value="1"/>
</dbReference>
<proteinExistence type="predicted"/>
<dbReference type="InterPro" id="IPR002831">
    <property type="entry name" value="Tscrpt_reg_TrmB_N"/>
</dbReference>
<protein>
    <recommendedName>
        <fullName evidence="1">Transcription regulator TrmB N-terminal domain-containing protein</fullName>
    </recommendedName>
</protein>